<organism evidence="1 2">
    <name type="scientific">Larinioides sclopetarius</name>
    <dbReference type="NCBI Taxonomy" id="280406"/>
    <lineage>
        <taxon>Eukaryota</taxon>
        <taxon>Metazoa</taxon>
        <taxon>Ecdysozoa</taxon>
        <taxon>Arthropoda</taxon>
        <taxon>Chelicerata</taxon>
        <taxon>Arachnida</taxon>
        <taxon>Araneae</taxon>
        <taxon>Araneomorphae</taxon>
        <taxon>Entelegynae</taxon>
        <taxon>Araneoidea</taxon>
        <taxon>Araneidae</taxon>
        <taxon>Larinioides</taxon>
    </lineage>
</organism>
<comment type="caution">
    <text evidence="1">The sequence shown here is derived from an EMBL/GenBank/DDBJ whole genome shotgun (WGS) entry which is preliminary data.</text>
</comment>
<keyword evidence="2" id="KW-1185">Reference proteome</keyword>
<protein>
    <submittedName>
        <fullName evidence="1">Uncharacterized protein</fullName>
    </submittedName>
</protein>
<dbReference type="AlphaFoldDB" id="A0AAV1ZXW2"/>
<gene>
    <name evidence="1" type="ORF">LARSCL_LOCUS8442</name>
</gene>
<name>A0AAV1ZXW2_9ARAC</name>
<evidence type="ECO:0000313" key="2">
    <source>
        <dbReference type="Proteomes" id="UP001497382"/>
    </source>
</evidence>
<dbReference type="EMBL" id="CAXIEN010000090">
    <property type="protein sequence ID" value="CAL1276056.1"/>
    <property type="molecule type" value="Genomic_DNA"/>
</dbReference>
<feature type="non-terminal residue" evidence="1">
    <location>
        <position position="54"/>
    </location>
</feature>
<reference evidence="1 2" key="1">
    <citation type="submission" date="2024-04" db="EMBL/GenBank/DDBJ databases">
        <authorList>
            <person name="Rising A."/>
            <person name="Reimegard J."/>
            <person name="Sonavane S."/>
            <person name="Akerstrom W."/>
            <person name="Nylinder S."/>
            <person name="Hedman E."/>
            <person name="Kallberg Y."/>
        </authorList>
    </citation>
    <scope>NUCLEOTIDE SEQUENCE [LARGE SCALE GENOMIC DNA]</scope>
</reference>
<dbReference type="Proteomes" id="UP001497382">
    <property type="component" value="Unassembled WGS sequence"/>
</dbReference>
<proteinExistence type="predicted"/>
<evidence type="ECO:0000313" key="1">
    <source>
        <dbReference type="EMBL" id="CAL1276056.1"/>
    </source>
</evidence>
<sequence length="54" mass="6013">MAYFGEDESLLFKEKLSPDDISAESLLTPHLVTFGCNLYNAKEYALVIDGQITT</sequence>
<accession>A0AAV1ZXW2</accession>